<evidence type="ECO:0000313" key="2">
    <source>
        <dbReference type="EMBL" id="ABG29319.1"/>
    </source>
</evidence>
<dbReference type="InterPro" id="IPR036322">
    <property type="entry name" value="WD40_repeat_dom_sf"/>
</dbReference>
<dbReference type="InterPro" id="IPR001680">
    <property type="entry name" value="WD40_rpt"/>
</dbReference>
<dbReference type="PANTHER" id="PTHR44083:SF5">
    <property type="entry name" value="PROTEIN TOPLESS-RELATED PROTEIN 2"/>
    <property type="match status" value="1"/>
</dbReference>
<dbReference type="Gene3D" id="2.130.10.10">
    <property type="entry name" value="YVTN repeat-like/Quinoprotein amine dehydrogenase"/>
    <property type="match status" value="3"/>
</dbReference>
<dbReference type="InterPro" id="IPR011044">
    <property type="entry name" value="Quino_amine_DH_bsu"/>
</dbReference>
<dbReference type="SMART" id="SM00320">
    <property type="entry name" value="WD40"/>
    <property type="match status" value="6"/>
</dbReference>
<dbReference type="SUPFAM" id="SSF50978">
    <property type="entry name" value="WD40 repeat-like"/>
    <property type="match status" value="1"/>
</dbReference>
<dbReference type="SUPFAM" id="SSF50969">
    <property type="entry name" value="YVTN repeat-like/Quinoprotein amine dehydrogenase"/>
    <property type="match status" value="1"/>
</dbReference>
<protein>
    <submittedName>
        <fullName evidence="2">Beta transducin-like protein, putative</fullName>
    </submittedName>
</protein>
<gene>
    <name evidence="2" type="ORF">SBB1_14t00008</name>
</gene>
<dbReference type="AlphaFoldDB" id="Q17U56"/>
<sequence length="600" mass="64919">MGTPKAKHEAIGGGLIRSFLTSPSSFRLFSCGTSKEGESHLVEWNESEGAIKRTFSGFRKRSLGVVQFDTTRNRFLAAGDEFQIKFWEMDNTNMLTATDGDGGLPASPRLRFNKEGSLLAVTTSDNGIKVLANTDGQRMLRMLESRAFEGSRALSDVNVKPPIAGSLGPIPNISGSAPQIIERSDRIQQSMSIGNLATMESSRVPDVKPRIAEHMDKIRSWKFSDIADSSQLKTLKLPDPLSASKVLRLLYTNSGLSVLALGSNAIHKLWKWQRNERNPSGKSSAAVVPQLWQPTNGALMSNDVGDAKSAEDAAACIALSKNDSYVMSASGGKVSLFNMMTFKVMTTFMPPPPAATYLAFHPQDNNVIAVGMEDSTIQIYNVRVDEVKIKLKGHQKRITGLAFSQSLNVLLCIWSVDGWEKKKARPIQVPPGHQAPLVGETRVQFHNDQSHILVVHESQIGIYDTQLECQRSWYPRDSLSAPISSAIYSCDGLLIFTGFCDGAIGIFDADSLRLRCRIAPSAYLSSIGSGSGAAFPVVIAAHPSDSNQFALGMSDGTVHVIEPSDAEPKWGGSSSQDNGAMPSIPSSSALNSQPSETPSR</sequence>
<dbReference type="GO" id="GO:0006355">
    <property type="term" value="P:regulation of DNA-templated transcription"/>
    <property type="evidence" value="ECO:0007669"/>
    <property type="project" value="InterPro"/>
</dbReference>
<feature type="compositionally biased region" description="Polar residues" evidence="1">
    <location>
        <begin position="572"/>
        <end position="600"/>
    </location>
</feature>
<dbReference type="PANTHER" id="PTHR44083">
    <property type="entry name" value="TOPLESS-RELATED PROTEIN 1-RELATED"/>
    <property type="match status" value="1"/>
</dbReference>
<evidence type="ECO:0000256" key="1">
    <source>
        <dbReference type="SAM" id="MobiDB-lite"/>
    </source>
</evidence>
<dbReference type="EMBL" id="AY303171">
    <property type="protein sequence ID" value="ABG29319.1"/>
    <property type="molecule type" value="Genomic_DNA"/>
</dbReference>
<dbReference type="InterPro" id="IPR027728">
    <property type="entry name" value="Topless_fam"/>
</dbReference>
<feature type="region of interest" description="Disordered" evidence="1">
    <location>
        <begin position="562"/>
        <end position="600"/>
    </location>
</feature>
<reference evidence="2" key="1">
    <citation type="journal article" date="2003" name="Proc. Natl. Acad. Sci. U.S.A.">
        <title>Gene RB cloned from Solanum bulbocastanum confers broad spectrum resistance to potato late blight.</title>
        <authorList>
            <person name="Song J."/>
            <person name="Bradeen J.M."/>
            <person name="Naess S.K."/>
            <person name="Raasch J.A."/>
            <person name="Wielgus S.M."/>
            <person name="Haberlach G.T."/>
            <person name="Liu J."/>
            <person name="Kuang H."/>
            <person name="Austin-Phillips S."/>
            <person name="Buell C.R."/>
            <person name="Helgeson J.P."/>
            <person name="Jiang J."/>
        </authorList>
    </citation>
    <scope>NUCLEOTIDE SEQUENCE</scope>
</reference>
<proteinExistence type="predicted"/>
<reference evidence="2" key="2">
    <citation type="submission" date="2006-08" db="EMBL/GenBank/DDBJ databases">
        <authorList>
            <person name="Childs K."/>
        </authorList>
    </citation>
    <scope>NUCLEOTIDE SEQUENCE</scope>
</reference>
<organism evidence="2">
    <name type="scientific">Solanum bulbocastanum</name>
    <name type="common">Wild potato</name>
    <dbReference type="NCBI Taxonomy" id="147425"/>
    <lineage>
        <taxon>Eukaryota</taxon>
        <taxon>Viridiplantae</taxon>
        <taxon>Streptophyta</taxon>
        <taxon>Embryophyta</taxon>
        <taxon>Tracheophyta</taxon>
        <taxon>Spermatophyta</taxon>
        <taxon>Magnoliopsida</taxon>
        <taxon>eudicotyledons</taxon>
        <taxon>Gunneridae</taxon>
        <taxon>Pentapetalae</taxon>
        <taxon>asterids</taxon>
        <taxon>lamiids</taxon>
        <taxon>Solanales</taxon>
        <taxon>Solanaceae</taxon>
        <taxon>Solanoideae</taxon>
        <taxon>Solaneae</taxon>
        <taxon>Solanum</taxon>
    </lineage>
</organism>
<dbReference type="InterPro" id="IPR015943">
    <property type="entry name" value="WD40/YVTN_repeat-like_dom_sf"/>
</dbReference>
<accession>Q17U56</accession>
<name>Q17U56_SOLBU</name>